<dbReference type="EMBL" id="JAANYQ010000005">
    <property type="protein sequence ID" value="KAF4124171.1"/>
    <property type="molecule type" value="Genomic_DNA"/>
</dbReference>
<dbReference type="GO" id="GO:0030692">
    <property type="term" value="C:Noc4p-Nop14p complex"/>
    <property type="evidence" value="ECO:0007669"/>
    <property type="project" value="TreeGrafter"/>
</dbReference>
<dbReference type="InterPro" id="IPR005612">
    <property type="entry name" value="CCAAT-binding_factor"/>
</dbReference>
<dbReference type="AlphaFoldDB" id="A0A9P5D538"/>
<dbReference type="GeneID" id="55972112"/>
<dbReference type="GO" id="GO:0032040">
    <property type="term" value="C:small-subunit processome"/>
    <property type="evidence" value="ECO:0007669"/>
    <property type="project" value="TreeGrafter"/>
</dbReference>
<dbReference type="PANTHER" id="PTHR12455:SF0">
    <property type="entry name" value="NUCLEOLAR COMPLEX PROTEIN 4 HOMOLOG"/>
    <property type="match status" value="1"/>
</dbReference>
<evidence type="ECO:0000313" key="4">
    <source>
        <dbReference type="EMBL" id="KAF4124171.1"/>
    </source>
</evidence>
<dbReference type="PANTHER" id="PTHR12455">
    <property type="entry name" value="NUCLEOLAR COMPLEX PROTEIN 4"/>
    <property type="match status" value="1"/>
</dbReference>
<dbReference type="Pfam" id="PF03914">
    <property type="entry name" value="CBF"/>
    <property type="match status" value="1"/>
</dbReference>
<dbReference type="OrthoDB" id="10263185at2759"/>
<protein>
    <submittedName>
        <fullName evidence="4">U3 small nucleolar RNA-associated protein 19</fullName>
    </submittedName>
</protein>
<sequence length="555" mass="63874">MPLKNISERSKRKRSSDGEKPEKRRRSLSASEHEEMEEAEDPNAKILLMEQGILESRKNYNNIAVLLGTMCDHEDGNPESMLAAVALCRIFVRLITQGSLIFKNNHSPKELVVVEWLREQFSVYKKTLLSFLEDEDLSMTALTLSMRLLKAEGEHMYENRDYYFPENFLLSIVSAILHTDDEDVRQTYIEDYAEQYDDVRYYTFKTVKATLEKAVQEESGEGLFEPSFALLSALDGVPESVEELEDFYIPRPKKKAHNLRSVTQHKKQGQEAWMALMGLVETKDQRKRILAVISNVIAPWFVKPELLSDFLTNSYNAGGSISLLALSGVFYLIKERNLDYPSFYGKLYSLLDRDILHSKYRSRFFRLLDTFLASTHLPAALVASFIKRLSRLALNAPPSAIVFVVPWIYNQLRRHPTCTFMIHRETRDPEAKKHLQENGAEDPFLPNETDPINTRAIESSLWEIVQLQSHYHPNVATISKILSEQFTKHNYNMEDFLDHSYASLIEAEMEKEVKKAPVVEFHIPKRIFLPQDDPVANPDSLLVKLWDFSAAQASA</sequence>
<evidence type="ECO:0000313" key="5">
    <source>
        <dbReference type="Proteomes" id="UP000749293"/>
    </source>
</evidence>
<feature type="region of interest" description="Disordered" evidence="2">
    <location>
        <begin position="1"/>
        <end position="42"/>
    </location>
</feature>
<evidence type="ECO:0000259" key="3">
    <source>
        <dbReference type="Pfam" id="PF03914"/>
    </source>
</evidence>
<name>A0A9P5D538_9HYPO</name>
<dbReference type="InterPro" id="IPR027193">
    <property type="entry name" value="Noc4"/>
</dbReference>
<dbReference type="Proteomes" id="UP000749293">
    <property type="component" value="Unassembled WGS sequence"/>
</dbReference>
<comment type="caution">
    <text evidence="4">The sequence shown here is derived from an EMBL/GenBank/DDBJ whole genome shotgun (WGS) entry which is preliminary data.</text>
</comment>
<evidence type="ECO:0000256" key="2">
    <source>
        <dbReference type="SAM" id="MobiDB-lite"/>
    </source>
</evidence>
<comment type="similarity">
    <text evidence="1">Belongs to the CBF/MAK21 family.</text>
</comment>
<accession>A0A9P5D538</accession>
<evidence type="ECO:0000256" key="1">
    <source>
        <dbReference type="ARBA" id="ARBA00007797"/>
    </source>
</evidence>
<gene>
    <name evidence="4" type="ORF">GMORB2_5887</name>
</gene>
<keyword evidence="5" id="KW-1185">Reference proteome</keyword>
<dbReference type="GO" id="GO:0042254">
    <property type="term" value="P:ribosome biogenesis"/>
    <property type="evidence" value="ECO:0007669"/>
    <property type="project" value="InterPro"/>
</dbReference>
<organism evidence="4 5">
    <name type="scientific">Geosmithia morbida</name>
    <dbReference type="NCBI Taxonomy" id="1094350"/>
    <lineage>
        <taxon>Eukaryota</taxon>
        <taxon>Fungi</taxon>
        <taxon>Dikarya</taxon>
        <taxon>Ascomycota</taxon>
        <taxon>Pezizomycotina</taxon>
        <taxon>Sordariomycetes</taxon>
        <taxon>Hypocreomycetidae</taxon>
        <taxon>Hypocreales</taxon>
        <taxon>Bionectriaceae</taxon>
        <taxon>Geosmithia</taxon>
    </lineage>
</organism>
<proteinExistence type="inferred from homology"/>
<feature type="domain" description="CCAAT-binding factor" evidence="3">
    <location>
        <begin position="322"/>
        <end position="478"/>
    </location>
</feature>
<dbReference type="RefSeq" id="XP_035322823.1">
    <property type="nucleotide sequence ID" value="XM_035467857.1"/>
</dbReference>
<reference evidence="4" key="1">
    <citation type="submission" date="2020-03" db="EMBL/GenBank/DDBJ databases">
        <title>Site-based positive gene gene selection in Geosmithia morbida across the United States reveals a broad range of putative effectors and factors for local host and environmental adapation.</title>
        <authorList>
            <person name="Onufrak A."/>
            <person name="Murdoch R.W."/>
            <person name="Gazis R."/>
            <person name="Huff M."/>
            <person name="Staton M."/>
            <person name="Klingeman W."/>
            <person name="Hadziabdic D."/>
        </authorList>
    </citation>
    <scope>NUCLEOTIDE SEQUENCE</scope>
    <source>
        <strain evidence="4">1262</strain>
    </source>
</reference>